<comment type="caution">
    <text evidence="1">The sequence shown here is derived from an EMBL/GenBank/DDBJ whole genome shotgun (WGS) entry which is preliminary data.</text>
</comment>
<name>A0AAE1EFY6_PETCI</name>
<dbReference type="AlphaFoldDB" id="A0AAE1EFY6"/>
<proteinExistence type="predicted"/>
<dbReference type="EMBL" id="JAWQEG010008788">
    <property type="protein sequence ID" value="KAK3849643.1"/>
    <property type="molecule type" value="Genomic_DNA"/>
</dbReference>
<protein>
    <submittedName>
        <fullName evidence="1">Uncharacterized protein</fullName>
    </submittedName>
</protein>
<sequence length="139" mass="15774">MLVCCKLSLSSDLSLTHQHLTKALTHLFRKTANLRVRFGDKDGARWLREMADENIDFQRAPVVCQADPHPDPHHQPLRFSSFCSHLTSAFPHCYHLVFGFHHSLGDGSTFNKICGAFVAILDDVVAEYPIDDEKTNREI</sequence>
<evidence type="ECO:0000313" key="1">
    <source>
        <dbReference type="EMBL" id="KAK3849643.1"/>
    </source>
</evidence>
<keyword evidence="2" id="KW-1185">Reference proteome</keyword>
<reference evidence="1" key="1">
    <citation type="submission" date="2023-10" db="EMBL/GenBank/DDBJ databases">
        <title>Genome assemblies of two species of porcelain crab, Petrolisthes cinctipes and Petrolisthes manimaculis (Anomura: Porcellanidae).</title>
        <authorList>
            <person name="Angst P."/>
        </authorList>
    </citation>
    <scope>NUCLEOTIDE SEQUENCE</scope>
    <source>
        <strain evidence="1">PB745_01</strain>
        <tissue evidence="1">Gill</tissue>
    </source>
</reference>
<evidence type="ECO:0000313" key="2">
    <source>
        <dbReference type="Proteomes" id="UP001286313"/>
    </source>
</evidence>
<dbReference type="SUPFAM" id="SSF52777">
    <property type="entry name" value="CoA-dependent acyltransferases"/>
    <property type="match status" value="1"/>
</dbReference>
<dbReference type="Proteomes" id="UP001286313">
    <property type="component" value="Unassembled WGS sequence"/>
</dbReference>
<organism evidence="1 2">
    <name type="scientific">Petrolisthes cinctipes</name>
    <name type="common">Flat porcelain crab</name>
    <dbReference type="NCBI Taxonomy" id="88211"/>
    <lineage>
        <taxon>Eukaryota</taxon>
        <taxon>Metazoa</taxon>
        <taxon>Ecdysozoa</taxon>
        <taxon>Arthropoda</taxon>
        <taxon>Crustacea</taxon>
        <taxon>Multicrustacea</taxon>
        <taxon>Malacostraca</taxon>
        <taxon>Eumalacostraca</taxon>
        <taxon>Eucarida</taxon>
        <taxon>Decapoda</taxon>
        <taxon>Pleocyemata</taxon>
        <taxon>Anomura</taxon>
        <taxon>Galatheoidea</taxon>
        <taxon>Porcellanidae</taxon>
        <taxon>Petrolisthes</taxon>
    </lineage>
</organism>
<accession>A0AAE1EFY6</accession>
<gene>
    <name evidence="1" type="ORF">Pcinc_043612</name>
</gene>